<reference evidence="1 2" key="1">
    <citation type="submission" date="2016-10" db="EMBL/GenBank/DDBJ databases">
        <authorList>
            <person name="de Groot N.N."/>
        </authorList>
    </citation>
    <scope>NUCLEOTIDE SEQUENCE [LARGE SCALE GENOMIC DNA]</scope>
    <source>
        <strain evidence="1 2">CGMCC 4.5506</strain>
    </source>
</reference>
<dbReference type="EMBL" id="FMZE01000007">
    <property type="protein sequence ID" value="SDD31606.1"/>
    <property type="molecule type" value="Genomic_DNA"/>
</dbReference>
<sequence>MMGSGKVTRTSVLSHSLVLSYGTRVVLPPVTATDPATAYELLNQPRIPETRKQRQRLATERHARPRRENVTFDYCNMRCSACPAITPIASADIHFGRAVMALRDPADPVLDDDYLTRVAWYHTSTHSDWPTIRAKSATTSDATHAMTNDSRTRTPTPGVLCGHLCPVCRAELLRLSSEAVMLALRADASGPAKARVRLIRDGRFITKALSSWSRTGLCP</sequence>
<keyword evidence="2" id="KW-1185">Reference proteome</keyword>
<gene>
    <name evidence="1" type="ORF">SAMN05421630_107252</name>
</gene>
<protein>
    <submittedName>
        <fullName evidence="1">Uncharacterized protein</fullName>
    </submittedName>
</protein>
<name>A0A1G6TT18_9PSEU</name>
<dbReference type="Proteomes" id="UP000199494">
    <property type="component" value="Unassembled WGS sequence"/>
</dbReference>
<evidence type="ECO:0000313" key="2">
    <source>
        <dbReference type="Proteomes" id="UP000199494"/>
    </source>
</evidence>
<dbReference type="AlphaFoldDB" id="A0A1G6TT18"/>
<accession>A0A1G6TT18</accession>
<organism evidence="1 2">
    <name type="scientific">Prauserella marina</name>
    <dbReference type="NCBI Taxonomy" id="530584"/>
    <lineage>
        <taxon>Bacteria</taxon>
        <taxon>Bacillati</taxon>
        <taxon>Actinomycetota</taxon>
        <taxon>Actinomycetes</taxon>
        <taxon>Pseudonocardiales</taxon>
        <taxon>Pseudonocardiaceae</taxon>
        <taxon>Prauserella</taxon>
    </lineage>
</organism>
<dbReference type="STRING" id="530584.SAMN05421630_107252"/>
<evidence type="ECO:0000313" key="1">
    <source>
        <dbReference type="EMBL" id="SDD31606.1"/>
    </source>
</evidence>
<proteinExistence type="predicted"/>